<dbReference type="Gene3D" id="1.10.530.40">
    <property type="match status" value="1"/>
</dbReference>
<proteinExistence type="inferred from homology"/>
<dbReference type="Proteomes" id="UP001200247">
    <property type="component" value="Unassembled WGS sequence"/>
</dbReference>
<dbReference type="Pfam" id="PF00959">
    <property type="entry name" value="Phage_lysozyme"/>
    <property type="match status" value="1"/>
</dbReference>
<protein>
    <recommendedName>
        <fullName evidence="7">Lysozyme</fullName>
        <ecNumber evidence="7">3.2.1.17</ecNumber>
    </recommendedName>
</protein>
<dbReference type="RefSeq" id="WP_239893648.1">
    <property type="nucleotide sequence ID" value="NZ_JAJAXM010000005.1"/>
</dbReference>
<name>A0ABD4SN80_9NEIS</name>
<dbReference type="GO" id="GO:0003796">
    <property type="term" value="F:lysozyme activity"/>
    <property type="evidence" value="ECO:0007669"/>
    <property type="project" value="UniProtKB-EC"/>
</dbReference>
<keyword evidence="4 7" id="KW-0378">Hydrolase</keyword>
<dbReference type="EMBL" id="JAJAXM010000005">
    <property type="protein sequence ID" value="MCG9025180.1"/>
    <property type="molecule type" value="Genomic_DNA"/>
</dbReference>
<evidence type="ECO:0000256" key="5">
    <source>
        <dbReference type="ARBA" id="ARBA00023200"/>
    </source>
</evidence>
<comment type="caution">
    <text evidence="8">The sequence shown here is derived from an EMBL/GenBank/DDBJ whole genome shotgun (WGS) entry which is preliminary data.</text>
</comment>
<organism evidence="8 9">
    <name type="scientific">Laribacter hongkongensis</name>
    <dbReference type="NCBI Taxonomy" id="168471"/>
    <lineage>
        <taxon>Bacteria</taxon>
        <taxon>Pseudomonadati</taxon>
        <taxon>Pseudomonadota</taxon>
        <taxon>Betaproteobacteria</taxon>
        <taxon>Neisseriales</taxon>
        <taxon>Aquaspirillaceae</taxon>
        <taxon>Laribacter</taxon>
    </lineage>
</organism>
<comment type="catalytic activity">
    <reaction evidence="1 7">
        <text>Hydrolysis of (1-&gt;4)-beta-linkages between N-acetylmuramic acid and N-acetyl-D-glucosamine residues in a peptidoglycan and between N-acetyl-D-glucosamine residues in chitodextrins.</text>
        <dbReference type="EC" id="3.2.1.17"/>
    </reaction>
</comment>
<dbReference type="AlphaFoldDB" id="A0ABD4SN80"/>
<dbReference type="InterPro" id="IPR051018">
    <property type="entry name" value="Bacteriophage_GH24"/>
</dbReference>
<dbReference type="InterPro" id="IPR033907">
    <property type="entry name" value="Endolysin_autolysin"/>
</dbReference>
<dbReference type="PANTHER" id="PTHR38107">
    <property type="match status" value="1"/>
</dbReference>
<dbReference type="HAMAP" id="MF_04110">
    <property type="entry name" value="ENDOLYSIN_T4"/>
    <property type="match status" value="1"/>
</dbReference>
<dbReference type="GO" id="GO:0031640">
    <property type="term" value="P:killing of cells of another organism"/>
    <property type="evidence" value="ECO:0007669"/>
    <property type="project" value="UniProtKB-KW"/>
</dbReference>
<dbReference type="CDD" id="cd00737">
    <property type="entry name" value="lyz_endolysin_autolysin"/>
    <property type="match status" value="1"/>
</dbReference>
<dbReference type="InterPro" id="IPR034690">
    <property type="entry name" value="Endolysin_T4_type"/>
</dbReference>
<accession>A0ABD4SN80</accession>
<evidence type="ECO:0000256" key="2">
    <source>
        <dbReference type="ARBA" id="ARBA00022529"/>
    </source>
</evidence>
<dbReference type="GO" id="GO:0042742">
    <property type="term" value="P:defense response to bacterium"/>
    <property type="evidence" value="ECO:0007669"/>
    <property type="project" value="UniProtKB-KW"/>
</dbReference>
<evidence type="ECO:0000256" key="1">
    <source>
        <dbReference type="ARBA" id="ARBA00000632"/>
    </source>
</evidence>
<evidence type="ECO:0000256" key="6">
    <source>
        <dbReference type="ARBA" id="ARBA00023295"/>
    </source>
</evidence>
<evidence type="ECO:0000313" key="9">
    <source>
        <dbReference type="Proteomes" id="UP001200247"/>
    </source>
</evidence>
<dbReference type="PANTHER" id="PTHR38107:SF3">
    <property type="entry name" value="LYSOZYME RRRD-RELATED"/>
    <property type="match status" value="1"/>
</dbReference>
<keyword evidence="6 7" id="KW-0326">Glycosidase</keyword>
<sequence>MNRAIQIIKVCEGLELTAYRCPAGILTIGYGHTGPDVTEGQTITERQADGLLQNDIQRIAVPLADAIERERARQRLPLLTAQSRDALVSLAFNCPAALNWRPTKTDPDGSTLARLLVSEAAPYRAPASERIRREWLRWCYAGGKALPGLKIRRETELDLFFCTR</sequence>
<evidence type="ECO:0000256" key="4">
    <source>
        <dbReference type="ARBA" id="ARBA00022801"/>
    </source>
</evidence>
<comment type="similarity">
    <text evidence="7">Belongs to the glycosyl hydrolase 24 family.</text>
</comment>
<evidence type="ECO:0000256" key="7">
    <source>
        <dbReference type="RuleBase" id="RU003788"/>
    </source>
</evidence>
<keyword evidence="2 7" id="KW-0929">Antimicrobial</keyword>
<dbReference type="InterPro" id="IPR002196">
    <property type="entry name" value="Glyco_hydro_24"/>
</dbReference>
<evidence type="ECO:0000256" key="3">
    <source>
        <dbReference type="ARBA" id="ARBA00022638"/>
    </source>
</evidence>
<dbReference type="InterPro" id="IPR023347">
    <property type="entry name" value="Lysozyme_dom_sf"/>
</dbReference>
<evidence type="ECO:0000313" key="8">
    <source>
        <dbReference type="EMBL" id="MCG9025180.1"/>
    </source>
</evidence>
<dbReference type="EC" id="3.2.1.17" evidence="7"/>
<keyword evidence="5" id="KW-1035">Host cytoplasm</keyword>
<reference evidence="8 9" key="1">
    <citation type="submission" date="2021-10" db="EMBL/GenBank/DDBJ databases">
        <title>Whole-genome sequencing analysis of Laribacter hongkongensis: virulence gene profiles, carbohydrate-active enzyme prediction, and antimicrobial resistance characterization.</title>
        <authorList>
            <person name="Yuan P."/>
            <person name="Zhan Y."/>
            <person name="Chen D."/>
        </authorList>
    </citation>
    <scope>NUCLEOTIDE SEQUENCE [LARGE SCALE GENOMIC DNA]</scope>
    <source>
        <strain evidence="8 9">W67</strain>
    </source>
</reference>
<gene>
    <name evidence="8" type="ORF">LH440_04555</name>
</gene>
<dbReference type="InterPro" id="IPR023346">
    <property type="entry name" value="Lysozyme-like_dom_sf"/>
</dbReference>
<keyword evidence="3 7" id="KW-0081">Bacteriolytic enzyme</keyword>
<dbReference type="SUPFAM" id="SSF53955">
    <property type="entry name" value="Lysozyme-like"/>
    <property type="match status" value="1"/>
</dbReference>